<accession>A0A937CQ28</accession>
<name>A0A937CQ28_9BURK</name>
<sequence>MADSTLWWLLAGAAVAVELLTGTFYLLMLAIGLVAGAVAAHAGASQATQLVVAALVGGGAVAFWHLQRGRRPKELPAQANPSVNPDVGESVHVEHWAADHTATVRYRGANWTVVPFGGTPQGPGAYRVREVVGSRLVVEKI</sequence>
<keyword evidence="3" id="KW-1185">Reference proteome</keyword>
<comment type="caution">
    <text evidence="2">The sequence shown here is derived from an EMBL/GenBank/DDBJ whole genome shotgun (WGS) entry which is preliminary data.</text>
</comment>
<dbReference type="EMBL" id="JAEQNE010000001">
    <property type="protein sequence ID" value="MBL0389551.1"/>
    <property type="molecule type" value="Genomic_DNA"/>
</dbReference>
<keyword evidence="1" id="KW-0472">Membrane</keyword>
<evidence type="ECO:0000256" key="1">
    <source>
        <dbReference type="SAM" id="Phobius"/>
    </source>
</evidence>
<reference evidence="2 3" key="1">
    <citation type="journal article" date="2017" name="Int. J. Syst. Evol. Microbiol.">
        <title>Ramlibacter monticola sp. nov., isolated from forest soil.</title>
        <authorList>
            <person name="Chaudhary D.K."/>
            <person name="Kim J."/>
        </authorList>
    </citation>
    <scope>NUCLEOTIDE SEQUENCE [LARGE SCALE GENOMIC DNA]</scope>
    <source>
        <strain evidence="2 3">KACC 19175</strain>
    </source>
</reference>
<feature type="transmembrane region" description="Helical" evidence="1">
    <location>
        <begin position="46"/>
        <end position="66"/>
    </location>
</feature>
<dbReference type="AlphaFoldDB" id="A0A937CQ28"/>
<feature type="transmembrane region" description="Helical" evidence="1">
    <location>
        <begin position="7"/>
        <end position="40"/>
    </location>
</feature>
<organism evidence="2 3">
    <name type="scientific">Ramlibacter monticola</name>
    <dbReference type="NCBI Taxonomy" id="1926872"/>
    <lineage>
        <taxon>Bacteria</taxon>
        <taxon>Pseudomonadati</taxon>
        <taxon>Pseudomonadota</taxon>
        <taxon>Betaproteobacteria</taxon>
        <taxon>Burkholderiales</taxon>
        <taxon>Comamonadaceae</taxon>
        <taxon>Ramlibacter</taxon>
    </lineage>
</organism>
<evidence type="ECO:0000313" key="3">
    <source>
        <dbReference type="Proteomes" id="UP000599109"/>
    </source>
</evidence>
<dbReference type="RefSeq" id="WP_201672165.1">
    <property type="nucleotide sequence ID" value="NZ_JAEQNE010000001.1"/>
</dbReference>
<keyword evidence="1" id="KW-1133">Transmembrane helix</keyword>
<gene>
    <name evidence="2" type="ORF">JJ685_00195</name>
</gene>
<proteinExistence type="predicted"/>
<keyword evidence="1" id="KW-0812">Transmembrane</keyword>
<dbReference type="Proteomes" id="UP000599109">
    <property type="component" value="Unassembled WGS sequence"/>
</dbReference>
<protein>
    <submittedName>
        <fullName evidence="2">NfeD family protein</fullName>
    </submittedName>
</protein>
<evidence type="ECO:0000313" key="2">
    <source>
        <dbReference type="EMBL" id="MBL0389551.1"/>
    </source>
</evidence>